<dbReference type="Pfam" id="PF19056">
    <property type="entry name" value="WD40_2"/>
    <property type="match status" value="1"/>
</dbReference>
<evidence type="ECO:0000256" key="5">
    <source>
        <dbReference type="SAM" id="Coils"/>
    </source>
</evidence>
<feature type="region of interest" description="Disordered" evidence="6">
    <location>
        <begin position="676"/>
        <end position="697"/>
    </location>
</feature>
<dbReference type="InterPro" id="IPR036322">
    <property type="entry name" value="WD40_repeat_dom_sf"/>
</dbReference>
<feature type="region of interest" description="Disordered" evidence="6">
    <location>
        <begin position="217"/>
        <end position="292"/>
    </location>
</feature>
<dbReference type="Pfam" id="PF16471">
    <property type="entry name" value="JIP_LZII"/>
    <property type="match status" value="1"/>
</dbReference>
<dbReference type="InterPro" id="IPR015943">
    <property type="entry name" value="WD40/YVTN_repeat-like_dom_sf"/>
</dbReference>
<evidence type="ECO:0000259" key="7">
    <source>
        <dbReference type="PROSITE" id="PS51776"/>
    </source>
</evidence>
<evidence type="ECO:0000256" key="2">
    <source>
        <dbReference type="ARBA" id="ARBA00009866"/>
    </source>
</evidence>
<dbReference type="InterPro" id="IPR039911">
    <property type="entry name" value="JIP3/JIP4"/>
</dbReference>
<feature type="domain" description="RH2" evidence="8">
    <location>
        <begin position="513"/>
        <end position="586"/>
    </location>
</feature>
<reference evidence="9" key="1">
    <citation type="submission" date="2020-04" db="EMBL/GenBank/DDBJ databases">
        <authorList>
            <person name="Neveu A P."/>
        </authorList>
    </citation>
    <scope>NUCLEOTIDE SEQUENCE</scope>
    <source>
        <tissue evidence="9">Whole embryo</tissue>
    </source>
</reference>
<dbReference type="GO" id="GO:0016301">
    <property type="term" value="F:kinase activity"/>
    <property type="evidence" value="ECO:0007669"/>
    <property type="project" value="UniProtKB-KW"/>
</dbReference>
<evidence type="ECO:0000256" key="1">
    <source>
        <dbReference type="ARBA" id="ARBA00004496"/>
    </source>
</evidence>
<dbReference type="Gene3D" id="1.20.5.1000">
    <property type="entry name" value="arf6 gtpase in complex with a specific effector, jip4"/>
    <property type="match status" value="1"/>
</dbReference>
<organism evidence="9">
    <name type="scientific">Phallusia mammillata</name>
    <dbReference type="NCBI Taxonomy" id="59560"/>
    <lineage>
        <taxon>Eukaryota</taxon>
        <taxon>Metazoa</taxon>
        <taxon>Chordata</taxon>
        <taxon>Tunicata</taxon>
        <taxon>Ascidiacea</taxon>
        <taxon>Phlebobranchia</taxon>
        <taxon>Ascidiidae</taxon>
        <taxon>Phallusia</taxon>
    </lineage>
</organism>
<evidence type="ECO:0000256" key="6">
    <source>
        <dbReference type="SAM" id="MobiDB-lite"/>
    </source>
</evidence>
<dbReference type="InterPro" id="IPR032486">
    <property type="entry name" value="JIP_LZII"/>
</dbReference>
<keyword evidence="9" id="KW-0808">Transferase</keyword>
<dbReference type="FunFam" id="1.20.5.1000:FF:000001">
    <property type="entry name" value="C-Jun-amino-terminal kinase-interacting protein 3 isoform X2"/>
    <property type="match status" value="1"/>
</dbReference>
<feature type="region of interest" description="Disordered" evidence="6">
    <location>
        <begin position="579"/>
        <end position="598"/>
    </location>
</feature>
<feature type="region of interest" description="Disordered" evidence="6">
    <location>
        <begin position="1"/>
        <end position="24"/>
    </location>
</feature>
<name>A0A6F9DU21_9ASCI</name>
<evidence type="ECO:0000259" key="8">
    <source>
        <dbReference type="PROSITE" id="PS51777"/>
    </source>
</evidence>
<keyword evidence="3" id="KW-0963">Cytoplasm</keyword>
<feature type="compositionally biased region" description="Low complexity" evidence="6">
    <location>
        <begin position="270"/>
        <end position="286"/>
    </location>
</feature>
<dbReference type="Pfam" id="PF09744">
    <property type="entry name" value="RH1"/>
    <property type="match status" value="1"/>
</dbReference>
<dbReference type="Gene3D" id="2.130.10.10">
    <property type="entry name" value="YVTN repeat-like/Quinoprotein amine dehydrogenase"/>
    <property type="match status" value="1"/>
</dbReference>
<evidence type="ECO:0000256" key="3">
    <source>
        <dbReference type="ARBA" id="ARBA00022490"/>
    </source>
</evidence>
<dbReference type="EMBL" id="LR790648">
    <property type="protein sequence ID" value="CAB3266510.1"/>
    <property type="molecule type" value="mRNA"/>
</dbReference>
<dbReference type="SUPFAM" id="SSF50978">
    <property type="entry name" value="WD40 repeat-like"/>
    <property type="match status" value="1"/>
</dbReference>
<accession>A0A6F9DU21</accession>
<feature type="region of interest" description="Disordered" evidence="6">
    <location>
        <begin position="917"/>
        <end position="940"/>
    </location>
</feature>
<proteinExistence type="evidence at transcript level"/>
<dbReference type="GO" id="GO:0005737">
    <property type="term" value="C:cytoplasm"/>
    <property type="evidence" value="ECO:0007669"/>
    <property type="project" value="UniProtKB-SubCell"/>
</dbReference>
<feature type="region of interest" description="Disordered" evidence="6">
    <location>
        <begin position="326"/>
        <end position="347"/>
    </location>
</feature>
<keyword evidence="9" id="KW-0418">Kinase</keyword>
<feature type="coiled-coil region" evidence="5">
    <location>
        <begin position="83"/>
        <end position="170"/>
    </location>
</feature>
<dbReference type="PANTHER" id="PTHR13886">
    <property type="entry name" value="JNK/SAPK-ASSOCIATED PROTEIN"/>
    <property type="match status" value="1"/>
</dbReference>
<dbReference type="InterPro" id="IPR034743">
    <property type="entry name" value="RH1"/>
</dbReference>
<dbReference type="GO" id="GO:0019894">
    <property type="term" value="F:kinesin binding"/>
    <property type="evidence" value="ECO:0007669"/>
    <property type="project" value="TreeGrafter"/>
</dbReference>
<dbReference type="InterPro" id="IPR034744">
    <property type="entry name" value="RH2"/>
</dbReference>
<dbReference type="PANTHER" id="PTHR13886:SF4">
    <property type="entry name" value="JNK-INTERACTING PROTEIN 3"/>
    <property type="match status" value="1"/>
</dbReference>
<dbReference type="GO" id="GO:0008432">
    <property type="term" value="F:JUN kinase binding"/>
    <property type="evidence" value="ECO:0007669"/>
    <property type="project" value="TreeGrafter"/>
</dbReference>
<comment type="similarity">
    <text evidence="2">Belongs to the JIP scaffold family.</text>
</comment>
<protein>
    <submittedName>
        <fullName evidence="9">C-Jun-amino-terminal kinase-interacting protein 4</fullName>
    </submittedName>
</protein>
<gene>
    <name evidence="9" type="primary">Spag9</name>
</gene>
<dbReference type="PROSITE" id="PS51776">
    <property type="entry name" value="RH1"/>
    <property type="match status" value="1"/>
</dbReference>
<feature type="compositionally biased region" description="Basic and acidic residues" evidence="6">
    <location>
        <begin position="683"/>
        <end position="694"/>
    </location>
</feature>
<feature type="domain" description="RH1" evidence="7">
    <location>
        <begin position="15"/>
        <end position="103"/>
    </location>
</feature>
<dbReference type="GO" id="GO:0005078">
    <property type="term" value="F:MAP-kinase scaffold activity"/>
    <property type="evidence" value="ECO:0007669"/>
    <property type="project" value="InterPro"/>
</dbReference>
<comment type="subcellular location">
    <subcellularLocation>
        <location evidence="1">Cytoplasm</location>
    </subcellularLocation>
</comment>
<feature type="compositionally biased region" description="Polar residues" evidence="6">
    <location>
        <begin position="579"/>
        <end position="589"/>
    </location>
</feature>
<feature type="coiled-coil region" evidence="5">
    <location>
        <begin position="437"/>
        <end position="492"/>
    </location>
</feature>
<keyword evidence="4 5" id="KW-0175">Coiled coil</keyword>
<dbReference type="PROSITE" id="PS51777">
    <property type="entry name" value="RH2"/>
    <property type="match status" value="1"/>
</dbReference>
<feature type="compositionally biased region" description="Polar residues" evidence="6">
    <location>
        <begin position="238"/>
        <end position="257"/>
    </location>
</feature>
<dbReference type="GO" id="GO:0016192">
    <property type="term" value="P:vesicle-mediated transport"/>
    <property type="evidence" value="ECO:0007669"/>
    <property type="project" value="TreeGrafter"/>
</dbReference>
<evidence type="ECO:0000256" key="4">
    <source>
        <dbReference type="ARBA" id="ARBA00023054"/>
    </source>
</evidence>
<sequence>MSVESEIVYGSNDAKTGLSSEKLPSPELPVQVQAMASSVYGEFKRMMSLYGEDVIKDLMPLIVTILETLDRSMTECNENIVEIEMLKDDNEQLATQYERERQLRRSAEQRLMETEDVNETATRDIRDRADALETATRHLELKCKNYTDQVERLQERESDLKKEYTQLHDRHTEMIQSYMEHIEKTKTLQHQSSYSDVSQSPHQNNFVHWYRRELTPSLTTPSGDSPGFRGFNSDATKKTPSSPVVSGNPDLTSTPSCDRSLMSIKDEIPKSMPISPSSPSSSNDRMSPGHDLTGQHIEIMDVGSPSGESDGVGWVSEEVKEILQNGELELDRPDPDGNEDSETQKALESTGIENAAFETTQTTNASSLFAEMSQQDLGDVDEGADILALYDASKAFPGDMQQDMELCSYLGMSKEVENLIQENSKLLATKNALNVVKDDLIQKVDQLTTQHALLKEELNSSEKGRKELQDKHKELEKQLLRVQQELENVAVGSARNSISKQSDEEDVVPLSQRKRFTRVEMARVLMERNQYKERLMELQEAVRWTETLRASRNNADVTQNKNKNKSSIFQFFSRLFTSNTNGESTNQQPSPEPPRQLRRTTATSEYGLNVAYNVPTSKVIPRSRSSTASLYGKSPTIDNLREAAALKLQTKKNMLLNITEDYGMLRQTPTVSFVVDSATKKSPNKEAPRRESPRLSENTRLQACGWSLPNTPATPKEGSRTVPVPVYCGPIQDQETNMKVWCATSVNVANAKTRNGGSVVGTGSVFYREQSNTKDESGIQDVVEHQSKDVVQLSEELESKKHKIRTDSERRESVSSYVWLVSDDSRTNPNAKGSVISVVDARQPNHCIENFPVGSSETHILCITSAPGAIEEDYLSPDEEEADSMYTSAGDTSMLGMTQSPTEATNDTMPTIDATNVEKSKGSKDEPAFDYSPPDKEIGGLEKVQTPTFDVNTSSDQIEVNDDTVKTEKAESVRIASIQPTMWIGSQNGCIFVHSAINNWSKCLHKIRLKDSVLAIVHLKGRAFAGLADGTVAIFRRDSDGIWDLSNYYLLDLGRPHHSIRCMTVVYDRVWCGYRNRIHIVEPKSMKIESTFNAHPRRESQVRQLAWAGDGVWVSIRLDSTVRLYHARTQQHLQDVDIEPYVSKVLGSGKLGFSFVRITSLMVAKHRLWIGTGNGVVMSVPLSEGSKGGCYSNAVMSTSIKNAERPGGVIRVYSDPVSDKLTPGTFIPYCSMANAQLSFHGYRDAVKFFVSVPGCVTQSSPCVHTTYGASPTKLNSQTENEGTLVISGGEGYVDFRMGDLGAISPNDKRTEHSTLQNSHIIVWQLTSS</sequence>
<dbReference type="GO" id="GO:0030159">
    <property type="term" value="F:signaling receptor complex adaptor activity"/>
    <property type="evidence" value="ECO:0007669"/>
    <property type="project" value="TreeGrafter"/>
</dbReference>
<evidence type="ECO:0000313" key="9">
    <source>
        <dbReference type="EMBL" id="CAB3266510.1"/>
    </source>
</evidence>